<evidence type="ECO:0000259" key="13">
    <source>
        <dbReference type="PROSITE" id="PS50893"/>
    </source>
</evidence>
<dbReference type="STRING" id="1220554.GCA_001552135_04858"/>
<dbReference type="PANTHER" id="PTHR43297:SF2">
    <property type="entry name" value="DIPEPTIDE TRANSPORT ATP-BINDING PROTEIN DPPD"/>
    <property type="match status" value="1"/>
</dbReference>
<keyword evidence="9 11" id="KW-1133">Transmembrane helix</keyword>
<dbReference type="SMART" id="SM00382">
    <property type="entry name" value="AAA"/>
    <property type="match status" value="1"/>
</dbReference>
<comment type="subcellular location">
    <subcellularLocation>
        <location evidence="11">Cell membrane</location>
        <topology evidence="11">Multi-pass membrane protein</topology>
    </subcellularLocation>
    <subcellularLocation>
        <location evidence="2">Cell membrane</location>
        <topology evidence="2">Peripheral membrane protein</topology>
    </subcellularLocation>
    <subcellularLocation>
        <location evidence="1">Membrane</location>
        <topology evidence="1">Multi-pass membrane protein</topology>
    </subcellularLocation>
</comment>
<feature type="compositionally biased region" description="Basic and acidic residues" evidence="12">
    <location>
        <begin position="296"/>
        <end position="307"/>
    </location>
</feature>
<evidence type="ECO:0000256" key="8">
    <source>
        <dbReference type="ARBA" id="ARBA00022840"/>
    </source>
</evidence>
<dbReference type="FunFam" id="3.40.50.300:FF:000016">
    <property type="entry name" value="Oligopeptide ABC transporter ATP-binding component"/>
    <property type="match status" value="1"/>
</dbReference>
<evidence type="ECO:0000256" key="1">
    <source>
        <dbReference type="ARBA" id="ARBA00004141"/>
    </source>
</evidence>
<dbReference type="PROSITE" id="PS50928">
    <property type="entry name" value="ABC_TM1"/>
    <property type="match status" value="1"/>
</dbReference>
<feature type="transmembrane region" description="Helical" evidence="11">
    <location>
        <begin position="119"/>
        <end position="139"/>
    </location>
</feature>
<gene>
    <name evidence="15" type="ORF">FXF69_06845</name>
</gene>
<keyword evidence="5" id="KW-1003">Cell membrane</keyword>
<keyword evidence="4 11" id="KW-0813">Transport</keyword>
<dbReference type="InterPro" id="IPR003439">
    <property type="entry name" value="ABC_transporter-like_ATP-bd"/>
</dbReference>
<evidence type="ECO:0000256" key="4">
    <source>
        <dbReference type="ARBA" id="ARBA00022448"/>
    </source>
</evidence>
<dbReference type="Pfam" id="PF00528">
    <property type="entry name" value="BPD_transp_1"/>
    <property type="match status" value="1"/>
</dbReference>
<dbReference type="InterPro" id="IPR035906">
    <property type="entry name" value="MetI-like_sf"/>
</dbReference>
<evidence type="ECO:0000256" key="3">
    <source>
        <dbReference type="ARBA" id="ARBA00005417"/>
    </source>
</evidence>
<dbReference type="PANTHER" id="PTHR43297">
    <property type="entry name" value="OLIGOPEPTIDE TRANSPORT ATP-BINDING PROTEIN APPD"/>
    <property type="match status" value="1"/>
</dbReference>
<feature type="transmembrane region" description="Helical" evidence="11">
    <location>
        <begin position="21"/>
        <end position="41"/>
    </location>
</feature>
<comment type="similarity">
    <text evidence="11">Belongs to the binding-protein-dependent transport system permease family.</text>
</comment>
<dbReference type="InterPro" id="IPR027417">
    <property type="entry name" value="P-loop_NTPase"/>
</dbReference>
<name>A0A5D0NWM8_9ACTN</name>
<evidence type="ECO:0000256" key="9">
    <source>
        <dbReference type="ARBA" id="ARBA00022989"/>
    </source>
</evidence>
<evidence type="ECO:0000256" key="10">
    <source>
        <dbReference type="ARBA" id="ARBA00023136"/>
    </source>
</evidence>
<feature type="transmembrane region" description="Helical" evidence="11">
    <location>
        <begin position="86"/>
        <end position="107"/>
    </location>
</feature>
<dbReference type="Pfam" id="PF00005">
    <property type="entry name" value="ABC_tran"/>
    <property type="match status" value="1"/>
</dbReference>
<feature type="domain" description="ABC transmembrane type-1" evidence="14">
    <location>
        <begin position="80"/>
        <end position="269"/>
    </location>
</feature>
<protein>
    <submittedName>
        <fullName evidence="15">Dipeptide/oligopeptide/nickel ABC transporter permease/ATP-binding protein</fullName>
    </submittedName>
</protein>
<dbReference type="SUPFAM" id="SSF52540">
    <property type="entry name" value="P-loop containing nucleoside triphosphate hydrolases"/>
    <property type="match status" value="1"/>
</dbReference>
<dbReference type="GO" id="GO:0016887">
    <property type="term" value="F:ATP hydrolysis activity"/>
    <property type="evidence" value="ECO:0007669"/>
    <property type="project" value="InterPro"/>
</dbReference>
<evidence type="ECO:0000256" key="2">
    <source>
        <dbReference type="ARBA" id="ARBA00004202"/>
    </source>
</evidence>
<dbReference type="GO" id="GO:0005886">
    <property type="term" value="C:plasma membrane"/>
    <property type="evidence" value="ECO:0007669"/>
    <property type="project" value="UniProtKB-SubCell"/>
</dbReference>
<dbReference type="Pfam" id="PF08352">
    <property type="entry name" value="oligo_HPY"/>
    <property type="match status" value="1"/>
</dbReference>
<keyword evidence="8 15" id="KW-0067">ATP-binding</keyword>
<dbReference type="InterPro" id="IPR013563">
    <property type="entry name" value="Oligopep_ABC_C"/>
</dbReference>
<comment type="caution">
    <text evidence="15">The sequence shown here is derived from an EMBL/GenBank/DDBJ whole genome shotgun (WGS) entry which is preliminary data.</text>
</comment>
<evidence type="ECO:0000256" key="7">
    <source>
        <dbReference type="ARBA" id="ARBA00022741"/>
    </source>
</evidence>
<evidence type="ECO:0000256" key="12">
    <source>
        <dbReference type="SAM" id="MobiDB-lite"/>
    </source>
</evidence>
<dbReference type="InterPro" id="IPR000515">
    <property type="entry name" value="MetI-like"/>
</dbReference>
<comment type="similarity">
    <text evidence="3">Belongs to the ABC transporter superfamily.</text>
</comment>
<dbReference type="InterPro" id="IPR003593">
    <property type="entry name" value="AAA+_ATPase"/>
</dbReference>
<dbReference type="Gene3D" id="1.10.3720.10">
    <property type="entry name" value="MetI-like"/>
    <property type="match status" value="1"/>
</dbReference>
<dbReference type="EMBL" id="VSFG01000001">
    <property type="protein sequence ID" value="TYB48867.1"/>
    <property type="molecule type" value="Genomic_DNA"/>
</dbReference>
<dbReference type="GO" id="GO:0015833">
    <property type="term" value="P:peptide transport"/>
    <property type="evidence" value="ECO:0007669"/>
    <property type="project" value="InterPro"/>
</dbReference>
<evidence type="ECO:0000259" key="14">
    <source>
        <dbReference type="PROSITE" id="PS50928"/>
    </source>
</evidence>
<evidence type="ECO:0000256" key="11">
    <source>
        <dbReference type="RuleBase" id="RU363032"/>
    </source>
</evidence>
<keyword evidence="16" id="KW-1185">Reference proteome</keyword>
<keyword evidence="6 11" id="KW-0812">Transmembrane</keyword>
<reference evidence="15 16" key="1">
    <citation type="submission" date="2019-08" db="EMBL/GenBank/DDBJ databases">
        <title>Actinomadura sp. nov. CYP1-5 isolated from mountain soil.</title>
        <authorList>
            <person name="Songsumanus A."/>
            <person name="Kuncharoen N."/>
            <person name="Kudo T."/>
            <person name="Yuki M."/>
            <person name="Igarashi Y."/>
            <person name="Tanasupawat S."/>
        </authorList>
    </citation>
    <scope>NUCLEOTIDE SEQUENCE [LARGE SCALE GENOMIC DNA]</scope>
    <source>
        <strain evidence="15 16">JCM 14158</strain>
    </source>
</reference>
<dbReference type="GO" id="GO:0055085">
    <property type="term" value="P:transmembrane transport"/>
    <property type="evidence" value="ECO:0007669"/>
    <property type="project" value="InterPro"/>
</dbReference>
<dbReference type="CDD" id="cd06261">
    <property type="entry name" value="TM_PBP2"/>
    <property type="match status" value="1"/>
</dbReference>
<dbReference type="SUPFAM" id="SSF161098">
    <property type="entry name" value="MetI-like"/>
    <property type="match status" value="1"/>
</dbReference>
<dbReference type="CDD" id="cd03257">
    <property type="entry name" value="ABC_NikE_OppD_transporters"/>
    <property type="match status" value="1"/>
</dbReference>
<dbReference type="RefSeq" id="WP_067895532.1">
    <property type="nucleotide sequence ID" value="NZ_VSFG01000001.1"/>
</dbReference>
<feature type="transmembrane region" description="Helical" evidence="11">
    <location>
        <begin position="201"/>
        <end position="224"/>
    </location>
</feature>
<feature type="transmembrane region" description="Helical" evidence="11">
    <location>
        <begin position="244"/>
        <end position="268"/>
    </location>
</feature>
<evidence type="ECO:0000313" key="16">
    <source>
        <dbReference type="Proteomes" id="UP000323380"/>
    </source>
</evidence>
<feature type="domain" description="ABC transporter" evidence="13">
    <location>
        <begin position="314"/>
        <end position="564"/>
    </location>
</feature>
<dbReference type="NCBIfam" id="TIGR01727">
    <property type="entry name" value="oligo_HPY"/>
    <property type="match status" value="1"/>
</dbReference>
<evidence type="ECO:0000256" key="6">
    <source>
        <dbReference type="ARBA" id="ARBA00022692"/>
    </source>
</evidence>
<dbReference type="Gene3D" id="3.40.50.300">
    <property type="entry name" value="P-loop containing nucleotide triphosphate hydrolases"/>
    <property type="match status" value="1"/>
</dbReference>
<keyword evidence="10 11" id="KW-0472">Membrane</keyword>
<dbReference type="PROSITE" id="PS50893">
    <property type="entry name" value="ABC_TRANSPORTER_2"/>
    <property type="match status" value="1"/>
</dbReference>
<accession>A0A5D0NWM8</accession>
<organism evidence="15 16">
    <name type="scientific">Actinomadura chibensis</name>
    <dbReference type="NCBI Taxonomy" id="392828"/>
    <lineage>
        <taxon>Bacteria</taxon>
        <taxon>Bacillati</taxon>
        <taxon>Actinomycetota</taxon>
        <taxon>Actinomycetes</taxon>
        <taxon>Streptosporangiales</taxon>
        <taxon>Thermomonosporaceae</taxon>
        <taxon>Actinomadura</taxon>
    </lineage>
</organism>
<evidence type="ECO:0000313" key="15">
    <source>
        <dbReference type="EMBL" id="TYB48867.1"/>
    </source>
</evidence>
<dbReference type="GO" id="GO:0005524">
    <property type="term" value="F:ATP binding"/>
    <property type="evidence" value="ECO:0007669"/>
    <property type="project" value="UniProtKB-KW"/>
</dbReference>
<proteinExistence type="inferred from homology"/>
<evidence type="ECO:0000256" key="5">
    <source>
        <dbReference type="ARBA" id="ARBA00022475"/>
    </source>
</evidence>
<sequence length="640" mass="66561">MTGAGASRTRWRAVRQAPAGVFGLAVLALLAVLAVVAPMVWDVQAHEVRPDLGPTGPSSEHWLGTDRLGRDVLARVAFATRTSMELALLATAIAAGAGLALGGLVAVLGPRTQVVGRRLIDGLLAFPPILTAIFLTAVFGTGAGGAAVAVGAAAVPYVARIVSTLATSVTGRDYVAAARGAGLGRARVFGRHVLPNMADTLVVSLSVLAAQSLVFVSSLSFLGVGVQPPQVDWGSMLTEGVQVLYVDPLAAVAPATLIALTGLALGLFGEALARALNPVVWTVDAAPGGRVRRSPRRAEERPARSAAEDDDSVLSVRNLTVEVPTPAGNAELVSDFSLTVKRGETVGIVGESGCGKSMTVLAMAGLLPYPARPRGAGLRLGGDDVTSLPRRAARTVLGTRLALVFQDPMSALNPAIPVGRQLVEGVRTHTGMGRSAALDRARTLLADARITNPARRLKQYPVELSGGTSQRVVLAMGLMTEPDVVLADEPTTALDVTVQSQVLRLLRRLNTEHRTAIVLVSHDLHVIKGLCHRVVVMYGGRVVEQGPTAQVAGRPLHPYTKALLACSVDMEADVDAPIAAIPGQPPDLKERPVGCPFAPRCPAAMARCESEAPPLVDFGERRVACWAVDTGAGLSPGRGE</sequence>
<dbReference type="InterPro" id="IPR050388">
    <property type="entry name" value="ABC_Ni/Peptide_Import"/>
</dbReference>
<feature type="region of interest" description="Disordered" evidence="12">
    <location>
        <begin position="290"/>
        <end position="311"/>
    </location>
</feature>
<keyword evidence="7" id="KW-0547">Nucleotide-binding</keyword>
<dbReference type="Proteomes" id="UP000323380">
    <property type="component" value="Unassembled WGS sequence"/>
</dbReference>
<dbReference type="AlphaFoldDB" id="A0A5D0NWM8"/>